<dbReference type="GO" id="GO:0016491">
    <property type="term" value="F:oxidoreductase activity"/>
    <property type="evidence" value="ECO:0007669"/>
    <property type="project" value="InterPro"/>
</dbReference>
<evidence type="ECO:0000313" key="3">
    <source>
        <dbReference type="EMBL" id="OAH45366.1"/>
    </source>
</evidence>
<dbReference type="Pfam" id="PF00970">
    <property type="entry name" value="FAD_binding_6"/>
    <property type="match status" value="1"/>
</dbReference>
<dbReference type="InterPro" id="IPR039261">
    <property type="entry name" value="FNR_nucleotide-bd"/>
</dbReference>
<dbReference type="PROSITE" id="PS51085">
    <property type="entry name" value="2FE2S_FER_2"/>
    <property type="match status" value="1"/>
</dbReference>
<dbReference type="OrthoDB" id="9786134at2"/>
<dbReference type="Gene3D" id="2.30.110.10">
    <property type="entry name" value="Electron Transport, Fmn-binding Protein, Chain A"/>
    <property type="match status" value="2"/>
</dbReference>
<dbReference type="InterPro" id="IPR012349">
    <property type="entry name" value="Split_barrel_FMN-bd"/>
</dbReference>
<dbReference type="PRINTS" id="PR00410">
    <property type="entry name" value="PHEHYDRXLASE"/>
</dbReference>
<accession>A0A177JX19</accession>
<dbReference type="CDD" id="cd06184">
    <property type="entry name" value="flavohem_like_fad_nad_binding"/>
    <property type="match status" value="1"/>
</dbReference>
<dbReference type="InterPro" id="IPR012675">
    <property type="entry name" value="Beta-grasp_dom_sf"/>
</dbReference>
<dbReference type="PROSITE" id="PS51384">
    <property type="entry name" value="FAD_FR"/>
    <property type="match status" value="1"/>
</dbReference>
<dbReference type="SUPFAM" id="SSF54292">
    <property type="entry name" value="2Fe-2S ferredoxin-like"/>
    <property type="match status" value="1"/>
</dbReference>
<dbReference type="PROSITE" id="PS00197">
    <property type="entry name" value="2FE2S_FER_1"/>
    <property type="match status" value="1"/>
</dbReference>
<dbReference type="Gene3D" id="2.40.30.10">
    <property type="entry name" value="Translation factors"/>
    <property type="match status" value="1"/>
</dbReference>
<dbReference type="InterPro" id="IPR036010">
    <property type="entry name" value="2Fe-2S_ferredoxin-like_sf"/>
</dbReference>
<dbReference type="SUPFAM" id="SSF50475">
    <property type="entry name" value="FMN-binding split barrel"/>
    <property type="match status" value="1"/>
</dbReference>
<comment type="caution">
    <text evidence="3">The sequence shown here is derived from an EMBL/GenBank/DDBJ whole genome shotgun (WGS) entry which is preliminary data.</text>
</comment>
<evidence type="ECO:0000259" key="1">
    <source>
        <dbReference type="PROSITE" id="PS51085"/>
    </source>
</evidence>
<dbReference type="CDD" id="cd00207">
    <property type="entry name" value="fer2"/>
    <property type="match status" value="1"/>
</dbReference>
<name>A0A177JX19_SPHYA</name>
<dbReference type="SUPFAM" id="SSF52343">
    <property type="entry name" value="Ferredoxin reductase-like, C-terminal NADP-linked domain"/>
    <property type="match status" value="1"/>
</dbReference>
<dbReference type="AlphaFoldDB" id="A0A177JX19"/>
<dbReference type="InterPro" id="IPR001041">
    <property type="entry name" value="2Fe-2S_ferredoxin-type"/>
</dbReference>
<dbReference type="Gene3D" id="3.40.50.80">
    <property type="entry name" value="Nucleotide-binding domain of ferredoxin-NADP reductase (FNR) module"/>
    <property type="match status" value="1"/>
</dbReference>
<dbReference type="InterPro" id="IPR006058">
    <property type="entry name" value="2Fe2S_fd_BS"/>
</dbReference>
<protein>
    <submittedName>
        <fullName evidence="3">FAD-binding oxidoreductase</fullName>
    </submittedName>
</protein>
<dbReference type="Proteomes" id="UP000077262">
    <property type="component" value="Unassembled WGS sequence"/>
</dbReference>
<gene>
    <name evidence="3" type="ORF">AX777_17290</name>
</gene>
<feature type="domain" description="FAD-binding FR-type" evidence="2">
    <location>
        <begin position="334"/>
        <end position="436"/>
    </location>
</feature>
<sequence>MLEGPDTDRDSPWHAGEIALQETVGVVADMAVMGRQFIRDYLIDQHRRFYGQLPFAVFGAVDDDGLVWASPRAGLPGFLNAKDPKHLRIMTVADHGDPANAGFRNGKAVAMIGIEPATRRRNRLNGRIEMADEGGFVIEIDEAFGNCPQYIQRRSPSYTRDPGTLSSVAPEALAAIDEAGRAMIGSADSFYVASFADTPKGRRVDVSHRGGRPGFVRIDEDGTLTVPDFAGNQFFNTLGNIRETGKAGLVFIDWSTGDLLQISGDAEVVLDSPEIAAFTGAERLWRVRPRRIVRRVAGLPLTWQFEDDAWSPNLAATGTWAEAEAKIEAARLGHAWRQFRIARIVEESSVIRSFHLEPIDSAGLAAYQAGQHLPVRVSLPGEPRPLVRTYTLSSAPGDRLYRISVKREGVVSGHLHGLAAGDVVEARAPAGAFTIDAAASHPAVLLAAGIGITPILSMARHLILEGARTRKLRRAWIIYSARSAQERAFADEISAIVRASQGAIQAVRVLSRADGASANRDYDYRGRIDVDLLRNVLPFDDYDFYLCGPSAFMQDVYDGLRGLSIADARIHAEAFGPAAMTRTPDPTTTPSLPVTVPAEGEVDVAFAAAGASAKWVPGKGSLLELAEASGLSPEYGCRSGNCGSCRTRVLAGSVVHTRAVGAEIRPDEALICCAVPAKGSGSISLQL</sequence>
<evidence type="ECO:0000259" key="2">
    <source>
        <dbReference type="PROSITE" id="PS51384"/>
    </source>
</evidence>
<dbReference type="GO" id="GO:0051537">
    <property type="term" value="F:2 iron, 2 sulfur cluster binding"/>
    <property type="evidence" value="ECO:0007669"/>
    <property type="project" value="InterPro"/>
</dbReference>
<dbReference type="Gene3D" id="3.10.20.30">
    <property type="match status" value="1"/>
</dbReference>
<dbReference type="InterPro" id="IPR008333">
    <property type="entry name" value="Cbr1-like_FAD-bd_dom"/>
</dbReference>
<dbReference type="InterPro" id="IPR017927">
    <property type="entry name" value="FAD-bd_FR_type"/>
</dbReference>
<dbReference type="Pfam" id="PF00111">
    <property type="entry name" value="Fer2"/>
    <property type="match status" value="1"/>
</dbReference>
<evidence type="ECO:0000313" key="4">
    <source>
        <dbReference type="Proteomes" id="UP000077262"/>
    </source>
</evidence>
<dbReference type="Pfam" id="PF00175">
    <property type="entry name" value="NAD_binding_1"/>
    <property type="match status" value="1"/>
</dbReference>
<dbReference type="SUPFAM" id="SSF63380">
    <property type="entry name" value="Riboflavin synthase domain-like"/>
    <property type="match status" value="1"/>
</dbReference>
<organism evidence="3 4">
    <name type="scientific">Sphingobium yanoikuyae</name>
    <name type="common">Sphingomonas yanoikuyae</name>
    <dbReference type="NCBI Taxonomy" id="13690"/>
    <lineage>
        <taxon>Bacteria</taxon>
        <taxon>Pseudomonadati</taxon>
        <taxon>Pseudomonadota</taxon>
        <taxon>Alphaproteobacteria</taxon>
        <taxon>Sphingomonadales</taxon>
        <taxon>Sphingomonadaceae</taxon>
        <taxon>Sphingobium</taxon>
    </lineage>
</organism>
<reference evidence="3 4" key="1">
    <citation type="submission" date="2016-02" db="EMBL/GenBank/DDBJ databases">
        <authorList>
            <person name="Wen L."/>
            <person name="He K."/>
            <person name="Yang H."/>
        </authorList>
    </citation>
    <scope>NUCLEOTIDE SEQUENCE [LARGE SCALE GENOMIC DNA]</scope>
    <source>
        <strain evidence="3 4">CD09_2</strain>
    </source>
</reference>
<dbReference type="EMBL" id="LSTR01000025">
    <property type="protein sequence ID" value="OAH45366.1"/>
    <property type="molecule type" value="Genomic_DNA"/>
</dbReference>
<dbReference type="PANTHER" id="PTHR42815">
    <property type="entry name" value="FAD-BINDING, PUTATIVE (AFU_ORTHOLOGUE AFUA_6G07600)-RELATED"/>
    <property type="match status" value="1"/>
</dbReference>
<dbReference type="InterPro" id="IPR001433">
    <property type="entry name" value="OxRdtase_FAD/NAD-bd"/>
</dbReference>
<dbReference type="PANTHER" id="PTHR42815:SF2">
    <property type="entry name" value="FAD-BINDING, PUTATIVE (AFU_ORTHOLOGUE AFUA_6G07600)-RELATED"/>
    <property type="match status" value="1"/>
</dbReference>
<feature type="domain" description="2Fe-2S ferredoxin-type" evidence="1">
    <location>
        <begin position="602"/>
        <end position="687"/>
    </location>
</feature>
<dbReference type="InterPro" id="IPR017938">
    <property type="entry name" value="Riboflavin_synthase-like_b-brl"/>
</dbReference>
<proteinExistence type="predicted"/>